<dbReference type="Pfam" id="PF22697">
    <property type="entry name" value="SOS1_NGEF_PH"/>
    <property type="match status" value="1"/>
</dbReference>
<comment type="subunit">
    <text evidence="4">Interacts with RAC1.</text>
</comment>
<feature type="domain" description="DH" evidence="8">
    <location>
        <begin position="23"/>
        <end position="207"/>
    </location>
</feature>
<evidence type="ECO:0000313" key="12">
    <source>
        <dbReference type="Proteomes" id="UP000694389"/>
    </source>
</evidence>
<evidence type="ECO:0000256" key="6">
    <source>
        <dbReference type="ARBA" id="ARBA00079191"/>
    </source>
</evidence>
<dbReference type="InterPro" id="IPR000219">
    <property type="entry name" value="DH_dom"/>
</dbReference>
<evidence type="ECO:0000256" key="3">
    <source>
        <dbReference type="ARBA" id="ARBA00058808"/>
    </source>
</evidence>
<evidence type="ECO:0000259" key="10">
    <source>
        <dbReference type="PROSITE" id="PS50186"/>
    </source>
</evidence>
<dbReference type="Ensembl" id="ENSDLAT00005003308.2">
    <property type="protein sequence ID" value="ENSDLAP00005003189.1"/>
    <property type="gene ID" value="ENSDLAG00005001090.2"/>
</dbReference>
<sequence length="1488" mass="169116">MTEESRSEHRAESGKDLEKQLRLRVCVLNELLKTERDYVGTLEFLSVTFLEEVFLLARNLVCVCVLFSNIEEILAIHKDFLSMVEELLQPDPHAHHEIGRCFLHFRSRFQIYDEYCGNHEKAQRLLLELNKIRSVRTCLLNCMLLGGRKNTEVPLEGYLVAPIQRICKYPLLLRELLKRTPKKHNDYALVQESLQVMKAVCSSINEAKRQMEKLEILEEWQSHIEGWEGSNITDTCTEMLMHGVLLKISAGNIQERIFFLFDKLLVYCKKKNRRLKNSKTATEGPRYLFRGRINTEVMEVENVDDGTADYHSSGNIVNNGWKIHNTAKNKWFVCMAKTPEEKQEWLEAIMKERERRKSLRLGMEQDTWVMVSEKGEKLYHLMTKGNLIKDRKRKLTTFPKCFLGSEFVSWLMEIGETGNPEEGVHLGQALLENGIIHHVTDKYQFKPEPVLYRFRYDDGTYHPRSDMHDVISKGVRLFCRLHSLFTPVIRDKDYHLRTYKSVVMANKLIDWLIAQGDCRTREEALILGVELCDNGFMHHVLEKSEFKDEPLLFRFFADEEMEGSNTKHKPMKHDLKIVENVISKSLLIRPSDGGYGFTLEERNRVPIIKSVEKGSPAEMAGLEVGKKLFAINGDLVFLRPFSEVEVLLRQCFNSKGPLRVLVSTKPRETVKIPDSADGLGFQIRGFGPSVVHAVGRGTVAAIAGLHPGQCIIKVNGINVSKESHASVIAHVTACRKYRRPTQKPTPEENGDGFECKVEAIIDGKKDHVSLTVDNVHLEYGVMYEYDSTAGIKCHVLEKMVEPKGFFSLTAKILEALARNDDMLVQMCGRLSFSCDVIPEESLLIFRNKLSYILSLSLKFARVLKNRAWPTFKQAKAKVSPLHSSDFCPTNCHINVMEVSYPKTTTSLGSAFGVQLDNRKNTLEKGGRKLNPMVNVQHTITTMAAPSGHSLGRTEGHGLRFLLREEDLLTLDAYQKLLYKLTTVVKEMETHGAHIHDLLSSITHPPATEVRTPESYISAESEGEKGERNGKKVCFNVAGDEQEDSGHDTISNRDSYSDCNSNRNSIASFTSICSSHCSSYVHSDEMDSGDEMPSSVWLSHDKQKKLHSFLEHLFSQACANCVCVFVSVCVFLSEFQQEMEPKVNCTKKLRLHVKQDPWNLPSSVQTLTQTIAKYVEDSEIQLRRDMVFCQSLVAAVCAFSEHLLAVLNQVNIDLQEAQEASRRWLEQIASAGLLFHFQSLLSPNLVSNILKLGLLFKLCSYIICLFASLLADMPMSYQVEGTRQTLKVCFYLESFYFSQLPHRLRNGGGIKIYPVLFTQALESMEGYYYRDNVSVEEYQAQINAASLDKVKQYYKRLRAFYLDQSNMPPSSAPKLMRPLNALEELYRLMESFISCRRTAACQYTACGASGVGLLTVASELCSRLGATHIVMCNSGVHRCTLSVTLEQAILLARNHGLPPRCIMQATDVMRKQVCRLHTYTMLPLHILSL</sequence>
<comment type="function">
    <text evidence="3">Functions as a RAC1 guanine nucleotide exchange factor (GEF), activating Rac proteins by exchanging bound GDP for free GTP. Its activity is synergistically activated by phosphatidylinositol 3,4,5-trisphosphate and the beta gamma subunits of heterotrimeric G protein. Mediates the activation of RAC1 in a PI3K-dependent manner. May be an important mediator of Rac signaling, acting directly downstream of both G protein-coupled receptors and phosphoinositide 3-kinase.</text>
</comment>
<feature type="domain" description="PDZ" evidence="9">
    <location>
        <begin position="584"/>
        <end position="633"/>
    </location>
</feature>
<dbReference type="SUPFAM" id="SSF50729">
    <property type="entry name" value="PH domain-like"/>
    <property type="match status" value="1"/>
</dbReference>
<feature type="domain" description="PH" evidence="7">
    <location>
        <begin position="238"/>
        <end position="354"/>
    </location>
</feature>
<dbReference type="SUPFAM" id="SSF50156">
    <property type="entry name" value="PDZ domain-like"/>
    <property type="match status" value="2"/>
</dbReference>
<gene>
    <name evidence="11" type="primary">prex2</name>
</gene>
<dbReference type="CDD" id="cd00160">
    <property type="entry name" value="RhoGEF"/>
    <property type="match status" value="1"/>
</dbReference>
<protein>
    <recommendedName>
        <fullName evidence="5">Phosphatidylinositol 3,4,5-trisphosphate-dependent Rac exchanger 2 protein</fullName>
    </recommendedName>
    <alternativeName>
        <fullName evidence="6">DEP domain-containing protein 2</fullName>
    </alternativeName>
</protein>
<accession>A0A8C4GF97</accession>
<dbReference type="CDD" id="cd01224">
    <property type="entry name" value="PH_Collybistin_ASEF"/>
    <property type="match status" value="1"/>
</dbReference>
<feature type="domain" description="DEP" evidence="10">
    <location>
        <begin position="382"/>
        <end position="456"/>
    </location>
</feature>
<dbReference type="FunFam" id="2.30.29.30:FF:000055">
    <property type="entry name" value="Phosphatidylinositol 3,4,5-trisphosphate-dependent Rac exchanger 1 protein-like"/>
    <property type="match status" value="1"/>
</dbReference>
<evidence type="ECO:0000256" key="1">
    <source>
        <dbReference type="ARBA" id="ARBA00022658"/>
    </source>
</evidence>
<dbReference type="CDD" id="cd06710">
    <property type="entry name" value="PDZ_RGS12-like"/>
    <property type="match status" value="1"/>
</dbReference>
<dbReference type="GO" id="GO:0005096">
    <property type="term" value="F:GTPase activator activity"/>
    <property type="evidence" value="ECO:0007669"/>
    <property type="project" value="TreeGrafter"/>
</dbReference>
<dbReference type="PROSITE" id="PS50010">
    <property type="entry name" value="DH_2"/>
    <property type="match status" value="1"/>
</dbReference>
<dbReference type="FunFam" id="1.10.10.10:FF:000094">
    <property type="entry name" value="Phosphatidylinositol-3,4,5-trisphosphate dependent Rac exchange factor 1"/>
    <property type="match status" value="1"/>
</dbReference>
<dbReference type="InterPro" id="IPR036034">
    <property type="entry name" value="PDZ_sf"/>
</dbReference>
<evidence type="ECO:0000256" key="4">
    <source>
        <dbReference type="ARBA" id="ARBA00062636"/>
    </source>
</evidence>
<dbReference type="FunFam" id="1.10.10.10:FF:000090">
    <property type="entry name" value="Phosphatidylinositol-3,4,5-trisphosphate dependent Rac exchange factor 1"/>
    <property type="match status" value="1"/>
</dbReference>
<name>A0A8C4GF97_DICLA</name>
<dbReference type="SMART" id="SM00228">
    <property type="entry name" value="PDZ"/>
    <property type="match status" value="2"/>
</dbReference>
<dbReference type="PROSITE" id="PS50003">
    <property type="entry name" value="PH_DOMAIN"/>
    <property type="match status" value="1"/>
</dbReference>
<dbReference type="InterPro" id="IPR001478">
    <property type="entry name" value="PDZ"/>
</dbReference>
<dbReference type="Pfam" id="PF00595">
    <property type="entry name" value="PDZ"/>
    <property type="match status" value="1"/>
</dbReference>
<keyword evidence="1" id="KW-0344">Guanine-nucleotide releasing factor</keyword>
<dbReference type="Gene3D" id="2.30.29.30">
    <property type="entry name" value="Pleckstrin-homology domain (PH domain)/Phosphotyrosine-binding domain (PTB)"/>
    <property type="match status" value="1"/>
</dbReference>
<dbReference type="InterPro" id="IPR001849">
    <property type="entry name" value="PH_domain"/>
</dbReference>
<reference evidence="11" key="2">
    <citation type="submission" date="2025-09" db="UniProtKB">
        <authorList>
            <consortium name="Ensembl"/>
        </authorList>
    </citation>
    <scope>IDENTIFICATION</scope>
</reference>
<reference evidence="11" key="1">
    <citation type="submission" date="2025-08" db="UniProtKB">
        <authorList>
            <consortium name="Ensembl"/>
        </authorList>
    </citation>
    <scope>IDENTIFICATION</scope>
</reference>
<dbReference type="SMART" id="SM00325">
    <property type="entry name" value="RhoGEF"/>
    <property type="match status" value="1"/>
</dbReference>
<dbReference type="GO" id="GO:0007186">
    <property type="term" value="P:G protein-coupled receptor signaling pathway"/>
    <property type="evidence" value="ECO:0007669"/>
    <property type="project" value="TreeGrafter"/>
</dbReference>
<dbReference type="PANTHER" id="PTHR22829">
    <property type="entry name" value="DEP DOMAIN PROTEIN"/>
    <property type="match status" value="1"/>
</dbReference>
<organism evidence="11 12">
    <name type="scientific">Dicentrarchus labrax</name>
    <name type="common">European seabass</name>
    <name type="synonym">Morone labrax</name>
    <dbReference type="NCBI Taxonomy" id="13489"/>
    <lineage>
        <taxon>Eukaryota</taxon>
        <taxon>Metazoa</taxon>
        <taxon>Chordata</taxon>
        <taxon>Craniata</taxon>
        <taxon>Vertebrata</taxon>
        <taxon>Euteleostomi</taxon>
        <taxon>Actinopterygii</taxon>
        <taxon>Neopterygii</taxon>
        <taxon>Teleostei</taxon>
        <taxon>Neoteleostei</taxon>
        <taxon>Acanthomorphata</taxon>
        <taxon>Eupercaria</taxon>
        <taxon>Moronidae</taxon>
        <taxon>Dicentrarchus</taxon>
    </lineage>
</organism>
<dbReference type="SMART" id="SM00233">
    <property type="entry name" value="PH"/>
    <property type="match status" value="1"/>
</dbReference>
<dbReference type="SUPFAM" id="SSF46785">
    <property type="entry name" value="Winged helix' DNA-binding domain"/>
    <property type="match status" value="2"/>
</dbReference>
<dbReference type="PROSITE" id="PS50106">
    <property type="entry name" value="PDZ"/>
    <property type="match status" value="2"/>
</dbReference>
<evidence type="ECO:0000259" key="9">
    <source>
        <dbReference type="PROSITE" id="PS50106"/>
    </source>
</evidence>
<evidence type="ECO:0000259" key="8">
    <source>
        <dbReference type="PROSITE" id="PS50010"/>
    </source>
</evidence>
<dbReference type="Pfam" id="PF00621">
    <property type="entry name" value="RhoGEF"/>
    <property type="match status" value="1"/>
</dbReference>
<evidence type="ECO:0000256" key="2">
    <source>
        <dbReference type="ARBA" id="ARBA00022737"/>
    </source>
</evidence>
<dbReference type="PROSITE" id="PS50186">
    <property type="entry name" value="DEP"/>
    <property type="match status" value="2"/>
</dbReference>
<proteinExistence type="predicted"/>
<feature type="domain" description="DEP" evidence="10">
    <location>
        <begin position="489"/>
        <end position="558"/>
    </location>
</feature>
<dbReference type="InterPro" id="IPR011993">
    <property type="entry name" value="PH-like_dom_sf"/>
</dbReference>
<dbReference type="InterPro" id="IPR055251">
    <property type="entry name" value="SOS1_NGEF_PH"/>
</dbReference>
<dbReference type="GO" id="GO:0005886">
    <property type="term" value="C:plasma membrane"/>
    <property type="evidence" value="ECO:0007669"/>
    <property type="project" value="TreeGrafter"/>
</dbReference>
<dbReference type="SUPFAM" id="SSF48065">
    <property type="entry name" value="DBL homology domain (DH-domain)"/>
    <property type="match status" value="1"/>
</dbReference>
<dbReference type="InterPro" id="IPR001331">
    <property type="entry name" value="GDS_CDC24_CS"/>
</dbReference>
<evidence type="ECO:0000313" key="11">
    <source>
        <dbReference type="Ensembl" id="ENSDLAP00005003189.1"/>
    </source>
</evidence>
<dbReference type="PROSITE" id="PS00741">
    <property type="entry name" value="DH_1"/>
    <property type="match status" value="1"/>
</dbReference>
<dbReference type="InterPro" id="IPR000591">
    <property type="entry name" value="DEP_dom"/>
</dbReference>
<dbReference type="FunFam" id="1.20.900.10:FF:000018">
    <property type="entry name" value="Phosphatidylinositol-3,4, 5-trisphosphate-dependent Rac exchange factor 2, putative"/>
    <property type="match status" value="1"/>
</dbReference>
<dbReference type="Gene3D" id="1.20.900.10">
    <property type="entry name" value="Dbl homology (DH) domain"/>
    <property type="match status" value="1"/>
</dbReference>
<dbReference type="FunFam" id="2.30.42.10:FF:000085">
    <property type="entry name" value="Phosphatidylinositol-3,4,5-trisphosphate dependent Rac exchange factor 2"/>
    <property type="match status" value="1"/>
</dbReference>
<dbReference type="Gene3D" id="2.30.42.10">
    <property type="match status" value="2"/>
</dbReference>
<dbReference type="Pfam" id="PF00610">
    <property type="entry name" value="DEP"/>
    <property type="match status" value="2"/>
</dbReference>
<evidence type="ECO:0000256" key="5">
    <source>
        <dbReference type="ARBA" id="ARBA00070490"/>
    </source>
</evidence>
<dbReference type="GeneTree" id="ENSGT00940000155894"/>
<dbReference type="CDD" id="cd04440">
    <property type="entry name" value="DEP_2_P-Rex"/>
    <property type="match status" value="1"/>
</dbReference>
<dbReference type="InterPro" id="IPR036388">
    <property type="entry name" value="WH-like_DNA-bd_sf"/>
</dbReference>
<dbReference type="GO" id="GO:0023051">
    <property type="term" value="P:regulation of signaling"/>
    <property type="evidence" value="ECO:0007669"/>
    <property type="project" value="TreeGrafter"/>
</dbReference>
<dbReference type="InterPro" id="IPR035899">
    <property type="entry name" value="DBL_dom_sf"/>
</dbReference>
<dbReference type="Gene3D" id="1.10.10.10">
    <property type="entry name" value="Winged helix-like DNA-binding domain superfamily/Winged helix DNA-binding domain"/>
    <property type="match status" value="2"/>
</dbReference>
<dbReference type="GO" id="GO:0005085">
    <property type="term" value="F:guanyl-nucleotide exchange factor activity"/>
    <property type="evidence" value="ECO:0007669"/>
    <property type="project" value="UniProtKB-KW"/>
</dbReference>
<dbReference type="SMART" id="SM00049">
    <property type="entry name" value="DEP"/>
    <property type="match status" value="2"/>
</dbReference>
<dbReference type="FunFam" id="2.30.42.10:FF:000116">
    <property type="entry name" value="Phosphatidylinositol-3,4,5-trisphosphate dependent Rac exchange factor 2"/>
    <property type="match status" value="1"/>
</dbReference>
<dbReference type="InterPro" id="IPR036390">
    <property type="entry name" value="WH_DNA-bd_sf"/>
</dbReference>
<dbReference type="GO" id="GO:0035556">
    <property type="term" value="P:intracellular signal transduction"/>
    <property type="evidence" value="ECO:0007669"/>
    <property type="project" value="InterPro"/>
</dbReference>
<feature type="domain" description="PDZ" evidence="9">
    <location>
        <begin position="669"/>
        <end position="728"/>
    </location>
</feature>
<dbReference type="PANTHER" id="PTHR22829:SF1">
    <property type="entry name" value="PHOSPHATIDYLINOSITOL 3,4,5-TRISPHOSPHATE-DEPENDENT RAC EXCHANGER 2 PROTEIN"/>
    <property type="match status" value="1"/>
</dbReference>
<dbReference type="Proteomes" id="UP000694389">
    <property type="component" value="Unassembled WGS sequence"/>
</dbReference>
<keyword evidence="2" id="KW-0677">Repeat</keyword>
<dbReference type="InterPro" id="IPR051832">
    <property type="entry name" value="mTOR-Rac_regulators"/>
</dbReference>
<evidence type="ECO:0000259" key="7">
    <source>
        <dbReference type="PROSITE" id="PS50003"/>
    </source>
</evidence>
<keyword evidence="12" id="KW-1185">Reference proteome</keyword>